<feature type="domain" description="Ubiquitin-like protease family profile" evidence="4">
    <location>
        <begin position="89"/>
        <end position="165"/>
    </location>
</feature>
<accession>A0A1Y1IP23</accession>
<evidence type="ECO:0000313" key="5">
    <source>
        <dbReference type="EMBL" id="GAQ92655.1"/>
    </source>
</evidence>
<dbReference type="AlphaFoldDB" id="A0A1Y1IP23"/>
<dbReference type="GO" id="GO:0006508">
    <property type="term" value="P:proteolysis"/>
    <property type="evidence" value="ECO:0007669"/>
    <property type="project" value="UniProtKB-KW"/>
</dbReference>
<keyword evidence="2" id="KW-0645">Protease</keyword>
<dbReference type="GO" id="GO:0008234">
    <property type="term" value="F:cysteine-type peptidase activity"/>
    <property type="evidence" value="ECO:0007669"/>
    <property type="project" value="InterPro"/>
</dbReference>
<dbReference type="Pfam" id="PF02902">
    <property type="entry name" value="Peptidase_C48"/>
    <property type="match status" value="1"/>
</dbReference>
<dbReference type="Proteomes" id="UP000054558">
    <property type="component" value="Unassembled WGS sequence"/>
</dbReference>
<keyword evidence="6" id="KW-1185">Reference proteome</keyword>
<evidence type="ECO:0000256" key="2">
    <source>
        <dbReference type="ARBA" id="ARBA00022670"/>
    </source>
</evidence>
<reference evidence="5 6" key="1">
    <citation type="journal article" date="2014" name="Nat. Commun.">
        <title>Klebsormidium flaccidum genome reveals primary factors for plant terrestrial adaptation.</title>
        <authorList>
            <person name="Hori K."/>
            <person name="Maruyama F."/>
            <person name="Fujisawa T."/>
            <person name="Togashi T."/>
            <person name="Yamamoto N."/>
            <person name="Seo M."/>
            <person name="Sato S."/>
            <person name="Yamada T."/>
            <person name="Mori H."/>
            <person name="Tajima N."/>
            <person name="Moriyama T."/>
            <person name="Ikeuchi M."/>
            <person name="Watanabe M."/>
            <person name="Wada H."/>
            <person name="Kobayashi K."/>
            <person name="Saito M."/>
            <person name="Masuda T."/>
            <person name="Sasaki-Sekimoto Y."/>
            <person name="Mashiguchi K."/>
            <person name="Awai K."/>
            <person name="Shimojima M."/>
            <person name="Masuda S."/>
            <person name="Iwai M."/>
            <person name="Nobusawa T."/>
            <person name="Narise T."/>
            <person name="Kondo S."/>
            <person name="Saito H."/>
            <person name="Sato R."/>
            <person name="Murakawa M."/>
            <person name="Ihara Y."/>
            <person name="Oshima-Yamada Y."/>
            <person name="Ohtaka K."/>
            <person name="Satoh M."/>
            <person name="Sonobe K."/>
            <person name="Ishii M."/>
            <person name="Ohtani R."/>
            <person name="Kanamori-Sato M."/>
            <person name="Honoki R."/>
            <person name="Miyazaki D."/>
            <person name="Mochizuki H."/>
            <person name="Umetsu J."/>
            <person name="Higashi K."/>
            <person name="Shibata D."/>
            <person name="Kamiya Y."/>
            <person name="Sato N."/>
            <person name="Nakamura Y."/>
            <person name="Tabata S."/>
            <person name="Ida S."/>
            <person name="Kurokawa K."/>
            <person name="Ohta H."/>
        </authorList>
    </citation>
    <scope>NUCLEOTIDE SEQUENCE [LARGE SCALE GENOMIC DNA]</scope>
    <source>
        <strain evidence="5 6">NIES-2285</strain>
    </source>
</reference>
<dbReference type="InterPro" id="IPR003653">
    <property type="entry name" value="Peptidase_C48_C"/>
</dbReference>
<gene>
    <name evidence="5" type="ORF">KFL_010860010</name>
</gene>
<dbReference type="EMBL" id="DF238035">
    <property type="protein sequence ID" value="GAQ92655.1"/>
    <property type="molecule type" value="Genomic_DNA"/>
</dbReference>
<protein>
    <recommendedName>
        <fullName evidence="4">Ubiquitin-like protease family profile domain-containing protein</fullName>
    </recommendedName>
</protein>
<evidence type="ECO:0000256" key="3">
    <source>
        <dbReference type="ARBA" id="ARBA00022801"/>
    </source>
</evidence>
<dbReference type="Gene3D" id="3.40.395.10">
    <property type="entry name" value="Adenoviral Proteinase, Chain A"/>
    <property type="match status" value="1"/>
</dbReference>
<evidence type="ECO:0000313" key="6">
    <source>
        <dbReference type="Proteomes" id="UP000054558"/>
    </source>
</evidence>
<dbReference type="OrthoDB" id="10448812at2759"/>
<keyword evidence="3" id="KW-0378">Hydrolase</keyword>
<dbReference type="SUPFAM" id="SSF54001">
    <property type="entry name" value="Cysteine proteinases"/>
    <property type="match status" value="1"/>
</dbReference>
<proteinExistence type="inferred from homology"/>
<name>A0A1Y1IP23_KLENI</name>
<feature type="non-terminal residue" evidence="5">
    <location>
        <position position="197"/>
    </location>
</feature>
<dbReference type="InterPro" id="IPR038765">
    <property type="entry name" value="Papain-like_cys_pep_sf"/>
</dbReference>
<evidence type="ECO:0000259" key="4">
    <source>
        <dbReference type="Pfam" id="PF02902"/>
    </source>
</evidence>
<evidence type="ECO:0000256" key="1">
    <source>
        <dbReference type="ARBA" id="ARBA00005234"/>
    </source>
</evidence>
<sequence length="197" mass="22758">MDVFRETDMTIRGELARRMRKAMKPLLVVGEREWLTDEPVTDFFAAQEGRFRTFKTLGWYDSNHVDRMKRILTKDRRDGVEPTKFGGVVNLGGVHYVAVYFDVKARTAEYFDSVGNPPPARVRAFLDQAIAHLEKKHGVSFRLLVPTIRHQLGDRECGMYVCYFVLQRLLGRSFAWTRREVVPGRTDEGVAEGLFQE</sequence>
<organism evidence="5 6">
    <name type="scientific">Klebsormidium nitens</name>
    <name type="common">Green alga</name>
    <name type="synonym">Ulothrix nitens</name>
    <dbReference type="NCBI Taxonomy" id="105231"/>
    <lineage>
        <taxon>Eukaryota</taxon>
        <taxon>Viridiplantae</taxon>
        <taxon>Streptophyta</taxon>
        <taxon>Klebsormidiophyceae</taxon>
        <taxon>Klebsormidiales</taxon>
        <taxon>Klebsormidiaceae</taxon>
        <taxon>Klebsormidium</taxon>
    </lineage>
</organism>
<comment type="similarity">
    <text evidence="1">Belongs to the peptidase C48 family.</text>
</comment>